<protein>
    <recommendedName>
        <fullName evidence="7">Insecticide toxin TcdB middle/N-terminal domain-containing protein</fullName>
    </recommendedName>
</protein>
<evidence type="ECO:0000313" key="5">
    <source>
        <dbReference type="EMBL" id="BCB78316.1"/>
    </source>
</evidence>
<keyword evidence="6" id="KW-1185">Reference proteome</keyword>
<organism evidence="5 6">
    <name type="scientific">Phytohabitans flavus</name>
    <dbReference type="NCBI Taxonomy" id="1076124"/>
    <lineage>
        <taxon>Bacteria</taxon>
        <taxon>Bacillati</taxon>
        <taxon>Actinomycetota</taxon>
        <taxon>Actinomycetes</taxon>
        <taxon>Micromonosporales</taxon>
        <taxon>Micromonosporaceae</taxon>
    </lineage>
</organism>
<dbReference type="InterPro" id="IPR003284">
    <property type="entry name" value="Sal_SpvB"/>
</dbReference>
<feature type="compositionally biased region" description="Basic residues" evidence="4">
    <location>
        <begin position="558"/>
        <end position="584"/>
    </location>
</feature>
<feature type="compositionally biased region" description="Basic and acidic residues" evidence="4">
    <location>
        <begin position="666"/>
        <end position="675"/>
    </location>
</feature>
<reference evidence="5 6" key="2">
    <citation type="submission" date="2020-03" db="EMBL/GenBank/DDBJ databases">
        <authorList>
            <person name="Ichikawa N."/>
            <person name="Kimura A."/>
            <person name="Kitahashi Y."/>
            <person name="Uohara A."/>
        </authorList>
    </citation>
    <scope>NUCLEOTIDE SEQUENCE [LARGE SCALE GENOMIC DNA]</scope>
    <source>
        <strain evidence="5 6">NBRC 107702</strain>
    </source>
</reference>
<dbReference type="PROSITE" id="PS00018">
    <property type="entry name" value="EF_HAND_1"/>
    <property type="match status" value="1"/>
</dbReference>
<evidence type="ECO:0000256" key="3">
    <source>
        <dbReference type="ARBA" id="ARBA00023026"/>
    </source>
</evidence>
<evidence type="ECO:0008006" key="7">
    <source>
        <dbReference type="Google" id="ProtNLM"/>
    </source>
</evidence>
<dbReference type="Pfam" id="PF03534">
    <property type="entry name" value="SpvB"/>
    <property type="match status" value="1"/>
</dbReference>
<dbReference type="EMBL" id="AP022870">
    <property type="protein sequence ID" value="BCB78316.1"/>
    <property type="molecule type" value="Genomic_DNA"/>
</dbReference>
<gene>
    <name evidence="5" type="ORF">Pflav_047260</name>
</gene>
<feature type="region of interest" description="Disordered" evidence="4">
    <location>
        <begin position="1"/>
        <end position="24"/>
    </location>
</feature>
<dbReference type="PRINTS" id="PR01341">
    <property type="entry name" value="SALSPVBPROT"/>
</dbReference>
<dbReference type="GO" id="GO:0005737">
    <property type="term" value="C:cytoplasm"/>
    <property type="evidence" value="ECO:0007669"/>
    <property type="project" value="InterPro"/>
</dbReference>
<feature type="region of interest" description="Disordered" evidence="4">
    <location>
        <begin position="534"/>
        <end position="726"/>
    </location>
</feature>
<evidence type="ECO:0000256" key="4">
    <source>
        <dbReference type="SAM" id="MobiDB-lite"/>
    </source>
</evidence>
<reference evidence="5 6" key="1">
    <citation type="submission" date="2020-03" db="EMBL/GenBank/DDBJ databases">
        <title>Whole genome shotgun sequence of Phytohabitans flavus NBRC 107702.</title>
        <authorList>
            <person name="Komaki H."/>
            <person name="Tamura T."/>
        </authorList>
    </citation>
    <scope>NUCLEOTIDE SEQUENCE [LARGE SCALE GENOMIC DNA]</scope>
    <source>
        <strain evidence="5 6">NBRC 107702</strain>
    </source>
</reference>
<evidence type="ECO:0000313" key="6">
    <source>
        <dbReference type="Proteomes" id="UP000502508"/>
    </source>
</evidence>
<comment type="subcellular location">
    <subcellularLocation>
        <location evidence="1">Secreted</location>
    </subcellularLocation>
</comment>
<dbReference type="SUPFAM" id="SSF69318">
    <property type="entry name" value="Integrin alpha N-terminal domain"/>
    <property type="match status" value="1"/>
</dbReference>
<name>A0A6F8XWV2_9ACTN</name>
<feature type="region of interest" description="Disordered" evidence="4">
    <location>
        <begin position="752"/>
        <end position="779"/>
    </location>
</feature>
<dbReference type="GO" id="GO:0005576">
    <property type="term" value="C:extracellular region"/>
    <property type="evidence" value="ECO:0007669"/>
    <property type="project" value="UniProtKB-SubCell"/>
</dbReference>
<dbReference type="InterPro" id="IPR018247">
    <property type="entry name" value="EF_Hand_1_Ca_BS"/>
</dbReference>
<dbReference type="InterPro" id="IPR028994">
    <property type="entry name" value="Integrin_alpha_N"/>
</dbReference>
<keyword evidence="2" id="KW-0964">Secreted</keyword>
<keyword evidence="3" id="KW-0843">Virulence</keyword>
<sequence length="802" mass="87267">MNADRDATAAPTGAGGAPPGWSAPAVALPKGGGAIRGIGERFQVNPARGTGAMTVPVAVSPGRAGFGPSLALSYDSGHGNGTYGLGWALSMPAVSRRTDRGVPRYDDTDVFTLGGEDLIPELDPDDDWRPVVMEEPGHLVTRYRPRVDAAFARIERWVDKVDGTTHWRTTGGDNVTTVYGATAAARIADPADPRRVLTWLVCSTFDDRGNVVVFDHKPEDRAGVDTGHTAERHRTPAGTAANRYLKRIRYGNRVSRLVDPDLTDPLWMFEVVLDYGDHDPDLPTPAEDRPWASRPDPFSSYRAGFELRTYRLCRRVLMFHHFPGEAEVGAGCLVASTDLTYAPDPTATLLTAITHSRYRRTGTGYRKRSLPPAEFGYQPADPHDAVADLDADGGGLPAGLPGPGVHFVDLDGEALAGALTAQAGTWYYQRNLGDGRLAAAEPVATVPARRALGAGQVLLDLDGDGSLDVVDFGGPTPGFHERTDDGQWAPFTPFAELPTVDFDDPNARLVDLDGDGRADLLLTEDEALTWFPSEGSAASARPAGCPPRPTMTGAPAGVRRRHRHRAPGRHVRRRPDRPCPRARWRGLLLAEPRPRSVRPQSDHGGAAALRPPGRLRPGAPAAGRLRRHRPDRPVLPGRRRAPDLAEPGRERLHRTHPPDQRAAGGRADHRDGDRPARHRHRLPGLVFDGAGRRRAAGPLRGPDRWRQALPAQHHPQQPRRRDPPDVRAVHQVLPGRPGGGAAVGYPVAVPRTRGGACRGRRPRQPKPVRQPVRLPPRPLRRLRARVPRLRDGGTVRHRSVRR</sequence>
<dbReference type="KEGG" id="pfla:Pflav_047260"/>
<feature type="compositionally biased region" description="Low complexity" evidence="4">
    <location>
        <begin position="603"/>
        <end position="623"/>
    </location>
</feature>
<evidence type="ECO:0000256" key="1">
    <source>
        <dbReference type="ARBA" id="ARBA00004613"/>
    </source>
</evidence>
<dbReference type="AlphaFoldDB" id="A0A6F8XWV2"/>
<proteinExistence type="predicted"/>
<feature type="compositionally biased region" description="Basic and acidic residues" evidence="4">
    <location>
        <begin position="640"/>
        <end position="650"/>
    </location>
</feature>
<dbReference type="Proteomes" id="UP000502508">
    <property type="component" value="Chromosome"/>
</dbReference>
<accession>A0A6F8XWV2</accession>
<evidence type="ECO:0000256" key="2">
    <source>
        <dbReference type="ARBA" id="ARBA00022525"/>
    </source>
</evidence>